<dbReference type="PANTHER" id="PTHR24014:SF4">
    <property type="entry name" value="2-OXOGLUTARATE AND IRON-DEPENDENT OXYGENASE DOMAIN-CONTAINING PROTEIN 2"/>
    <property type="match status" value="1"/>
</dbReference>
<accession>A0A812K077</accession>
<proteinExistence type="inferred from homology"/>
<dbReference type="PROSITE" id="PS51471">
    <property type="entry name" value="FE2OG_OXY"/>
    <property type="match status" value="1"/>
</dbReference>
<dbReference type="EMBL" id="CAJNJA010006720">
    <property type="protein sequence ID" value="CAE7214556.1"/>
    <property type="molecule type" value="Genomic_DNA"/>
</dbReference>
<dbReference type="AlphaFoldDB" id="A0A812K077"/>
<keyword evidence="2" id="KW-0408">Iron</keyword>
<name>A0A812K077_9DINO</name>
<evidence type="ECO:0000256" key="1">
    <source>
        <dbReference type="ARBA" id="ARBA00022896"/>
    </source>
</evidence>
<dbReference type="GO" id="GO:0031418">
    <property type="term" value="F:L-ascorbic acid binding"/>
    <property type="evidence" value="ECO:0007669"/>
    <property type="project" value="UniProtKB-KW"/>
</dbReference>
<organism evidence="4 5">
    <name type="scientific">Symbiodinium necroappetens</name>
    <dbReference type="NCBI Taxonomy" id="1628268"/>
    <lineage>
        <taxon>Eukaryota</taxon>
        <taxon>Sar</taxon>
        <taxon>Alveolata</taxon>
        <taxon>Dinophyceae</taxon>
        <taxon>Suessiales</taxon>
        <taxon>Symbiodiniaceae</taxon>
        <taxon>Symbiodinium</taxon>
    </lineage>
</organism>
<dbReference type="GO" id="GO:0046872">
    <property type="term" value="F:metal ion binding"/>
    <property type="evidence" value="ECO:0007669"/>
    <property type="project" value="UniProtKB-KW"/>
</dbReference>
<keyword evidence="2" id="KW-0560">Oxidoreductase</keyword>
<dbReference type="InterPro" id="IPR005123">
    <property type="entry name" value="Oxoglu/Fe-dep_dioxygenase_dom"/>
</dbReference>
<dbReference type="GO" id="GO:0016491">
    <property type="term" value="F:oxidoreductase activity"/>
    <property type="evidence" value="ECO:0007669"/>
    <property type="project" value="UniProtKB-KW"/>
</dbReference>
<reference evidence="4" key="1">
    <citation type="submission" date="2021-02" db="EMBL/GenBank/DDBJ databases">
        <authorList>
            <person name="Dougan E. K."/>
            <person name="Rhodes N."/>
            <person name="Thang M."/>
            <person name="Chan C."/>
        </authorList>
    </citation>
    <scope>NUCLEOTIDE SEQUENCE</scope>
</reference>
<evidence type="ECO:0000259" key="3">
    <source>
        <dbReference type="PROSITE" id="PS51471"/>
    </source>
</evidence>
<keyword evidence="1" id="KW-0847">Vitamin C</keyword>
<keyword evidence="2" id="KW-0479">Metal-binding</keyword>
<evidence type="ECO:0000313" key="5">
    <source>
        <dbReference type="Proteomes" id="UP000601435"/>
    </source>
</evidence>
<evidence type="ECO:0000256" key="2">
    <source>
        <dbReference type="RuleBase" id="RU003682"/>
    </source>
</evidence>
<comment type="similarity">
    <text evidence="2">Belongs to the iron/ascorbate-dependent oxidoreductase family.</text>
</comment>
<feature type="non-terminal residue" evidence="4">
    <location>
        <position position="312"/>
    </location>
</feature>
<dbReference type="Gene3D" id="2.60.120.620">
    <property type="entry name" value="q2cbj1_9rhob like domain"/>
    <property type="match status" value="1"/>
</dbReference>
<keyword evidence="5" id="KW-1185">Reference proteome</keyword>
<sequence length="312" mass="35310">NNYGLVLNDIGLKPVFSSILEHVLLPFGARIFGSEEDRLDELKGEKLCTENWGGSVLDEHHTFVVQYAPNNDKHLDMHIDECDVTFNFGLSAENITGSELAFCGLFYDDDHRKHRFTYQHVKGQCVMHCGKHRHGALDIESGERASLIIWTKSLAFRRTAEYKQKYDVARWNNGPADTICLSYTHDEDYEELIPEHLKFQMRGSSESGADDSHSEGPEESEAEFSWLRVCAADELQEGKGCAVSPLHLRCTREELLNPKAIKERTVLTEVCPRHPDGHEIEIALFRSKGEFFALQSLGSAVGEVQDMEDQPL</sequence>
<gene>
    <name evidence="4" type="primary">ICU11</name>
    <name evidence="4" type="ORF">SNEC2469_LOCUS2389</name>
</gene>
<comment type="caution">
    <text evidence="4">The sequence shown here is derived from an EMBL/GenBank/DDBJ whole genome shotgun (WGS) entry which is preliminary data.</text>
</comment>
<evidence type="ECO:0000313" key="4">
    <source>
        <dbReference type="EMBL" id="CAE7214556.1"/>
    </source>
</evidence>
<dbReference type="Proteomes" id="UP000601435">
    <property type="component" value="Unassembled WGS sequence"/>
</dbReference>
<protein>
    <submittedName>
        <fullName evidence="4">ICU11 protein</fullName>
    </submittedName>
</protein>
<feature type="domain" description="Fe2OG dioxygenase" evidence="3">
    <location>
        <begin position="58"/>
        <end position="153"/>
    </location>
</feature>
<dbReference type="PANTHER" id="PTHR24014">
    <property type="entry name" value="2-OXOGLUTARATE AND IRON-DEPENDENT OXYGENASE DOMAIN-CONTAINING PROTEIN 2"/>
    <property type="match status" value="1"/>
</dbReference>
<dbReference type="OrthoDB" id="432169at2759"/>